<dbReference type="AlphaFoldDB" id="A0A061AA71"/>
<gene>
    <name evidence="1" type="ORF">Aocu_02110</name>
</gene>
<accession>A0A061AA71</accession>
<organism evidence="1 2">
    <name type="scientific">Acholeplasma oculi</name>
    <dbReference type="NCBI Taxonomy" id="35623"/>
    <lineage>
        <taxon>Bacteria</taxon>
        <taxon>Bacillati</taxon>
        <taxon>Mycoplasmatota</taxon>
        <taxon>Mollicutes</taxon>
        <taxon>Acholeplasmatales</taxon>
        <taxon>Acholeplasmataceae</taxon>
        <taxon>Acholeplasma</taxon>
    </lineage>
</organism>
<evidence type="ECO:0000313" key="2">
    <source>
        <dbReference type="Proteomes" id="UP000032434"/>
    </source>
</evidence>
<dbReference type="EMBL" id="LK028559">
    <property type="protein sequence ID" value="CDR30284.1"/>
    <property type="molecule type" value="Genomic_DNA"/>
</dbReference>
<name>A0A061AA71_9MOLU</name>
<protein>
    <submittedName>
        <fullName evidence="1">Uncharacterized protein</fullName>
    </submittedName>
</protein>
<proteinExistence type="predicted"/>
<dbReference type="KEGG" id="aoc:Aocu_02110"/>
<keyword evidence="2" id="KW-1185">Reference proteome</keyword>
<evidence type="ECO:0000313" key="1">
    <source>
        <dbReference type="EMBL" id="CDR30284.1"/>
    </source>
</evidence>
<dbReference type="Proteomes" id="UP000032434">
    <property type="component" value="Chromosome 1"/>
</dbReference>
<reference evidence="2" key="1">
    <citation type="submission" date="2014-05" db="EMBL/GenBank/DDBJ databases">
        <authorList>
            <person name="Kube M."/>
        </authorList>
    </citation>
    <scope>NUCLEOTIDE SEQUENCE [LARGE SCALE GENOMIC DNA]</scope>
</reference>
<dbReference type="InParanoid" id="A0A061AA71"/>
<dbReference type="STRING" id="35623.Aocu_02110"/>
<dbReference type="PATRIC" id="fig|35623.3.peg.211"/>
<sequence length="146" mass="17298">MAFSFLVERGYMKSNIKLEEETSFKNLVLRAQTVFNTKIDLFEYLKSFSLWLNNQINDIDSSTILVDKSILKTHSKEINESMTLILLDINEAQKTDELSIKLGYLSSAKFHFYHMNKSYLMYLSCDRFPIRLFREIDLYIEKILKD</sequence>
<dbReference type="HOGENOM" id="CLU_1763978_0_0_14"/>